<reference evidence="2 3" key="1">
    <citation type="submission" date="2020-04" db="EMBL/GenBank/DDBJ databases">
        <authorList>
            <person name="De Canck E."/>
        </authorList>
    </citation>
    <scope>NUCLEOTIDE SEQUENCE [LARGE SCALE GENOMIC DNA]</scope>
    <source>
        <strain evidence="2 3">LMG 27177</strain>
    </source>
</reference>
<dbReference type="Proteomes" id="UP000494252">
    <property type="component" value="Unassembled WGS sequence"/>
</dbReference>
<sequence>MTTAAELRQRLRRAGFTRESLEREFLEYKDKVVHFTDLQHLRDTPEEAHRRAHSVQYAALDDWLCALGLLQHCIAAGQFTDARFYEYRASDPLIDIQMLTQCISLSRYIGETRDALPRHNRFGFPCASLECLAVAMLEVVEDDAPCELDVTDFVRYEGSRAFDDVTRREGQEWLPVEDGPTAEESDQCAVEEPKLDPYQLAALYDDI</sequence>
<evidence type="ECO:0000313" key="3">
    <source>
        <dbReference type="Proteomes" id="UP000494252"/>
    </source>
</evidence>
<dbReference type="AlphaFoldDB" id="A0A6J5H4F7"/>
<accession>A0A6J5H4F7</accession>
<evidence type="ECO:0000259" key="1">
    <source>
        <dbReference type="Pfam" id="PF18871"/>
    </source>
</evidence>
<protein>
    <recommendedName>
        <fullName evidence="1">HEPN/Toprim N-terminal domain-containing protein</fullName>
    </recommendedName>
</protein>
<evidence type="ECO:0000313" key="2">
    <source>
        <dbReference type="EMBL" id="CAB3810802.1"/>
    </source>
</evidence>
<name>A0A6J5H4F7_9BURK</name>
<dbReference type="Pfam" id="PF18871">
    <property type="entry name" value="HEPN_Toprim_N"/>
    <property type="match status" value="1"/>
</dbReference>
<dbReference type="InterPro" id="IPR041487">
    <property type="entry name" value="HEPN/Toprim-NTD1"/>
</dbReference>
<organism evidence="2 3">
    <name type="scientific">Paraburkholderia fynbosensis</name>
    <dbReference type="NCBI Taxonomy" id="1200993"/>
    <lineage>
        <taxon>Bacteria</taxon>
        <taxon>Pseudomonadati</taxon>
        <taxon>Pseudomonadota</taxon>
        <taxon>Betaproteobacteria</taxon>
        <taxon>Burkholderiales</taxon>
        <taxon>Burkholderiaceae</taxon>
        <taxon>Paraburkholderia</taxon>
    </lineage>
</organism>
<gene>
    <name evidence="2" type="ORF">LMG27177_07479</name>
</gene>
<proteinExistence type="predicted"/>
<keyword evidence="3" id="KW-1185">Reference proteome</keyword>
<feature type="domain" description="HEPN/Toprim N-terminal" evidence="1">
    <location>
        <begin position="2"/>
        <end position="166"/>
    </location>
</feature>
<dbReference type="EMBL" id="CADIKI010000045">
    <property type="protein sequence ID" value="CAB3810802.1"/>
    <property type="molecule type" value="Genomic_DNA"/>
</dbReference>